<dbReference type="OrthoDB" id="1433768at2759"/>
<dbReference type="Pfam" id="PF10536">
    <property type="entry name" value="PMD"/>
    <property type="match status" value="1"/>
</dbReference>
<evidence type="ECO:0000259" key="1">
    <source>
        <dbReference type="Pfam" id="PF10536"/>
    </source>
</evidence>
<name>A0A3Q7YAY1_CICAR</name>
<keyword evidence="2" id="KW-1185">Reference proteome</keyword>
<dbReference type="GO" id="GO:0010073">
    <property type="term" value="P:meristem maintenance"/>
    <property type="evidence" value="ECO:0007669"/>
    <property type="project" value="InterPro"/>
</dbReference>
<accession>A0A3Q7YAY1</accession>
<dbReference type="PANTHER" id="PTHR46033">
    <property type="entry name" value="PROTEIN MAIN-LIKE 2"/>
    <property type="match status" value="1"/>
</dbReference>
<feature type="domain" description="Aminotransferase-like plant mobile" evidence="1">
    <location>
        <begin position="46"/>
        <end position="242"/>
    </location>
</feature>
<dbReference type="Proteomes" id="UP000087171">
    <property type="component" value="Unplaced"/>
</dbReference>
<protein>
    <submittedName>
        <fullName evidence="3">Protein MAIN-LIKE 2-like</fullName>
    </submittedName>
</protein>
<organism evidence="2 3">
    <name type="scientific">Cicer arietinum</name>
    <name type="common">Chickpea</name>
    <name type="synonym">Garbanzo</name>
    <dbReference type="NCBI Taxonomy" id="3827"/>
    <lineage>
        <taxon>Eukaryota</taxon>
        <taxon>Viridiplantae</taxon>
        <taxon>Streptophyta</taxon>
        <taxon>Embryophyta</taxon>
        <taxon>Tracheophyta</taxon>
        <taxon>Spermatophyta</taxon>
        <taxon>Magnoliopsida</taxon>
        <taxon>eudicotyledons</taxon>
        <taxon>Gunneridae</taxon>
        <taxon>Pentapetalae</taxon>
        <taxon>rosids</taxon>
        <taxon>fabids</taxon>
        <taxon>Fabales</taxon>
        <taxon>Fabaceae</taxon>
        <taxon>Papilionoideae</taxon>
        <taxon>50 kb inversion clade</taxon>
        <taxon>NPAAA clade</taxon>
        <taxon>Hologalegina</taxon>
        <taxon>IRL clade</taxon>
        <taxon>Cicereae</taxon>
        <taxon>Cicer</taxon>
    </lineage>
</organism>
<evidence type="ECO:0000313" key="2">
    <source>
        <dbReference type="Proteomes" id="UP000087171"/>
    </source>
</evidence>
<sequence>MVAMHDRGLGMRPLHESPLKDKLKCHGNVNKKPNEAILPYLQEADFGEVVKLENYKLNVGLITAMVERWRPETHTFHLPVGECTITLEDVYYILGLNVSGFSVSCSNFVNVKEICQDYLGVIPPQGATKGNSIKLKWLKDRFDDVGENASVLEKQASCRAYILRMIGVLLMPDKSNNLVHLKYLSLLGDLQKASQYSWGSVVLASLYRELCLATKPGVMFMGGCALLLQNWAWYRLSCVAPESINPWIFPLAQR</sequence>
<dbReference type="STRING" id="3827.A0A3Q7YAY1"/>
<dbReference type="InterPro" id="IPR019557">
    <property type="entry name" value="AminoTfrase-like_pln_mobile"/>
</dbReference>
<dbReference type="InterPro" id="IPR044824">
    <property type="entry name" value="MAIN-like"/>
</dbReference>
<dbReference type="PANTHER" id="PTHR46033:SF8">
    <property type="entry name" value="PROTEIN MAINTENANCE OF MERISTEMS-LIKE"/>
    <property type="match status" value="1"/>
</dbReference>
<gene>
    <name evidence="3" type="primary">LOC113784128</name>
</gene>
<reference evidence="3" key="1">
    <citation type="submission" date="2025-08" db="UniProtKB">
        <authorList>
            <consortium name="RefSeq"/>
        </authorList>
    </citation>
    <scope>IDENTIFICATION</scope>
    <source>
        <tissue evidence="3">Etiolated seedlings</tissue>
    </source>
</reference>
<dbReference type="AlphaFoldDB" id="A0A3Q7YAY1"/>
<proteinExistence type="predicted"/>
<dbReference type="RefSeq" id="XP_027186085.1">
    <property type="nucleotide sequence ID" value="XM_027330284.1"/>
</dbReference>
<evidence type="ECO:0000313" key="3">
    <source>
        <dbReference type="RefSeq" id="XP_027186085.1"/>
    </source>
</evidence>